<proteinExistence type="predicted"/>
<keyword evidence="5 8" id="KW-1133">Transmembrane helix</keyword>
<dbReference type="InterPro" id="IPR004563">
    <property type="entry name" value="Apolipo_AcylTrfase"/>
</dbReference>
<evidence type="ECO:0000256" key="7">
    <source>
        <dbReference type="ARBA" id="ARBA00023315"/>
    </source>
</evidence>
<accession>A0A7G6X1V9</accession>
<feature type="transmembrane region" description="Helical" evidence="8">
    <location>
        <begin position="122"/>
        <end position="143"/>
    </location>
</feature>
<dbReference type="PANTHER" id="PTHR38686">
    <property type="entry name" value="APOLIPOPROTEIN N-ACYLTRANSFERASE"/>
    <property type="match status" value="1"/>
</dbReference>
<evidence type="ECO:0000256" key="4">
    <source>
        <dbReference type="ARBA" id="ARBA00022692"/>
    </source>
</evidence>
<dbReference type="GO" id="GO:0016410">
    <property type="term" value="F:N-acyltransferase activity"/>
    <property type="evidence" value="ECO:0007669"/>
    <property type="project" value="InterPro"/>
</dbReference>
<evidence type="ECO:0000256" key="1">
    <source>
        <dbReference type="ARBA" id="ARBA00004651"/>
    </source>
</evidence>
<dbReference type="GO" id="GO:0042158">
    <property type="term" value="P:lipoprotein biosynthetic process"/>
    <property type="evidence" value="ECO:0007669"/>
    <property type="project" value="InterPro"/>
</dbReference>
<feature type="transmembrane region" description="Helical" evidence="8">
    <location>
        <begin position="21"/>
        <end position="37"/>
    </location>
</feature>
<dbReference type="EMBL" id="CP043661">
    <property type="protein sequence ID" value="QNE20224.1"/>
    <property type="molecule type" value="Genomic_DNA"/>
</dbReference>
<name>A0A7G6X1V9_9ACTN</name>
<reference evidence="10 11" key="2">
    <citation type="journal article" date="2020" name="Microbiol. Resour. Announc.">
        <title>Antarctic desert soil bacteria exhibit high novel natural product potential, evaluated through long-read genome sequencing and comparative genomics.</title>
        <authorList>
            <person name="Benaud N."/>
            <person name="Edwards R.J."/>
            <person name="Amos T.G."/>
            <person name="D'Agostino P.M."/>
            <person name="Gutierrez-Chavez C."/>
            <person name="Montgomery K."/>
            <person name="Nicetic I."/>
            <person name="Ferrari B.C."/>
        </authorList>
    </citation>
    <scope>NUCLEOTIDE SEQUENCE [LARGE SCALE GENOMIC DNA]</scope>
    <source>
        <strain evidence="10 11">SPB151</strain>
    </source>
</reference>
<sequence>MNSAADHLTRPGDPHHGRRRWYAVLAILLTGTALYFGSGLATIPALTWLAPLPVFLLAGRISARSAAVTAFAGWTLGLANLWHYLLKDLELPPPALSFLLLLAGVFTLTALLFRALVIRRRFILAALAAPACWAACDFLIATVSPHGAFTSLAYTQAEVRPVIQVVSLTGPWGISFLLMLPAAVLAALLAPGVRRRMVLQLSAVFTVVALGIFGYGAWRLSDTPTAHQPVRIAVVSANTEDDSNWTTPGGPAILANYSRAIVEAARQGAEIVLLPEKIIDVQASALAGLSDSFQKLATSNNVEIAVGLTVFADQGNDYNRAIVFRPDGGAPTEYDKHHLIPGLEPYAVGDHLGLMDGSAGERWGVLICKDLDFPPLSRQYGKAGVDLLLVPALDFDNDGWLHSRMALLRGIENGIPIARNGSKGRLTLTDQHGRITSELSAPSNDSVTMLGELTPGIARTPYTRWGDWFAYLCILLTATGLAGAVRSRSLLRRNAVDSSAPRVI</sequence>
<dbReference type="RefSeq" id="WP_185442296.1">
    <property type="nucleotide sequence ID" value="NZ_CP043661.1"/>
</dbReference>
<protein>
    <recommendedName>
        <fullName evidence="9">CN hydrolase domain-containing protein</fullName>
    </recommendedName>
</protein>
<gene>
    <name evidence="10" type="ORF">F1D05_22820</name>
</gene>
<evidence type="ECO:0000313" key="10">
    <source>
        <dbReference type="EMBL" id="QNE20224.1"/>
    </source>
</evidence>
<reference evidence="11" key="1">
    <citation type="submission" date="2019-09" db="EMBL/GenBank/DDBJ databases">
        <title>Antimicrobial potential of Antarctic Bacteria.</title>
        <authorList>
            <person name="Benaud N."/>
            <person name="Edwards R.J."/>
            <person name="Ferrari B.C."/>
        </authorList>
    </citation>
    <scope>NUCLEOTIDE SEQUENCE [LARGE SCALE GENOMIC DNA]</scope>
    <source>
        <strain evidence="11">SPB151</strain>
    </source>
</reference>
<dbReference type="AlphaFoldDB" id="A0A7G6X1V9"/>
<keyword evidence="3" id="KW-0808">Transferase</keyword>
<keyword evidence="7" id="KW-0012">Acyltransferase</keyword>
<keyword evidence="6 8" id="KW-0472">Membrane</keyword>
<feature type="transmembrane region" description="Helical" evidence="8">
    <location>
        <begin position="468"/>
        <end position="485"/>
    </location>
</feature>
<organism evidence="10 11">
    <name type="scientific">Kribbella qitaiheensis</name>
    <dbReference type="NCBI Taxonomy" id="1544730"/>
    <lineage>
        <taxon>Bacteria</taxon>
        <taxon>Bacillati</taxon>
        <taxon>Actinomycetota</taxon>
        <taxon>Actinomycetes</taxon>
        <taxon>Propionibacteriales</taxon>
        <taxon>Kribbellaceae</taxon>
        <taxon>Kribbella</taxon>
    </lineage>
</organism>
<keyword evidence="4 8" id="KW-0812">Transmembrane</keyword>
<dbReference type="InterPro" id="IPR036526">
    <property type="entry name" value="C-N_Hydrolase_sf"/>
</dbReference>
<comment type="subcellular location">
    <subcellularLocation>
        <location evidence="1">Cell membrane</location>
        <topology evidence="1">Multi-pass membrane protein</topology>
    </subcellularLocation>
</comment>
<dbReference type="Proteomes" id="UP000515563">
    <property type="component" value="Chromosome"/>
</dbReference>
<evidence type="ECO:0000256" key="5">
    <source>
        <dbReference type="ARBA" id="ARBA00022989"/>
    </source>
</evidence>
<dbReference type="SUPFAM" id="SSF56317">
    <property type="entry name" value="Carbon-nitrogen hydrolase"/>
    <property type="match status" value="1"/>
</dbReference>
<dbReference type="InterPro" id="IPR045378">
    <property type="entry name" value="LNT_N"/>
</dbReference>
<feature type="domain" description="CN hydrolase" evidence="9">
    <location>
        <begin position="230"/>
        <end position="455"/>
    </location>
</feature>
<dbReference type="PANTHER" id="PTHR38686:SF1">
    <property type="entry name" value="APOLIPOPROTEIN N-ACYLTRANSFERASE"/>
    <property type="match status" value="1"/>
</dbReference>
<feature type="transmembrane region" description="Helical" evidence="8">
    <location>
        <begin position="197"/>
        <end position="218"/>
    </location>
</feature>
<dbReference type="Gene3D" id="3.60.110.10">
    <property type="entry name" value="Carbon-nitrogen hydrolase"/>
    <property type="match status" value="1"/>
</dbReference>
<evidence type="ECO:0000259" key="9">
    <source>
        <dbReference type="PROSITE" id="PS50263"/>
    </source>
</evidence>
<keyword evidence="2" id="KW-1003">Cell membrane</keyword>
<keyword evidence="11" id="KW-1185">Reference proteome</keyword>
<evidence type="ECO:0000313" key="11">
    <source>
        <dbReference type="Proteomes" id="UP000515563"/>
    </source>
</evidence>
<evidence type="ECO:0000256" key="6">
    <source>
        <dbReference type="ARBA" id="ARBA00023136"/>
    </source>
</evidence>
<dbReference type="Pfam" id="PF00795">
    <property type="entry name" value="CN_hydrolase"/>
    <property type="match status" value="1"/>
</dbReference>
<evidence type="ECO:0000256" key="3">
    <source>
        <dbReference type="ARBA" id="ARBA00022679"/>
    </source>
</evidence>
<dbReference type="Pfam" id="PF20154">
    <property type="entry name" value="LNT_N"/>
    <property type="match status" value="1"/>
</dbReference>
<feature type="transmembrane region" description="Helical" evidence="8">
    <location>
        <begin position="163"/>
        <end position="190"/>
    </location>
</feature>
<feature type="transmembrane region" description="Helical" evidence="8">
    <location>
        <begin position="97"/>
        <end position="117"/>
    </location>
</feature>
<dbReference type="KEGG" id="kqi:F1D05_22820"/>
<dbReference type="InterPro" id="IPR003010">
    <property type="entry name" value="C-N_Hydrolase"/>
</dbReference>
<evidence type="ECO:0000256" key="2">
    <source>
        <dbReference type="ARBA" id="ARBA00022475"/>
    </source>
</evidence>
<dbReference type="GO" id="GO:0005886">
    <property type="term" value="C:plasma membrane"/>
    <property type="evidence" value="ECO:0007669"/>
    <property type="project" value="UniProtKB-SubCell"/>
</dbReference>
<dbReference type="PROSITE" id="PS50263">
    <property type="entry name" value="CN_HYDROLASE"/>
    <property type="match status" value="1"/>
</dbReference>
<evidence type="ECO:0000256" key="8">
    <source>
        <dbReference type="SAM" id="Phobius"/>
    </source>
</evidence>